<dbReference type="AlphaFoldDB" id="A0AA41QTI7"/>
<keyword evidence="1" id="KW-0812">Transmembrane</keyword>
<evidence type="ECO:0000313" key="3">
    <source>
        <dbReference type="Proteomes" id="UP001165341"/>
    </source>
</evidence>
<feature type="transmembrane region" description="Helical" evidence="1">
    <location>
        <begin position="154"/>
        <end position="178"/>
    </location>
</feature>
<feature type="transmembrane region" description="Helical" evidence="1">
    <location>
        <begin position="115"/>
        <end position="134"/>
    </location>
</feature>
<organism evidence="2 3">
    <name type="scientific">Cryobacterium zhongshanensis</name>
    <dbReference type="NCBI Taxonomy" id="2928153"/>
    <lineage>
        <taxon>Bacteria</taxon>
        <taxon>Bacillati</taxon>
        <taxon>Actinomycetota</taxon>
        <taxon>Actinomycetes</taxon>
        <taxon>Micrococcales</taxon>
        <taxon>Microbacteriaceae</taxon>
        <taxon>Cryobacterium</taxon>
    </lineage>
</organism>
<gene>
    <name evidence="2" type="ORF">MQH31_02655</name>
</gene>
<name>A0AA41QTI7_9MICO</name>
<keyword evidence="1" id="KW-0472">Membrane</keyword>
<dbReference type="EMBL" id="JALGAR010000001">
    <property type="protein sequence ID" value="MCI4656713.1"/>
    <property type="molecule type" value="Genomic_DNA"/>
</dbReference>
<evidence type="ECO:0000256" key="1">
    <source>
        <dbReference type="SAM" id="Phobius"/>
    </source>
</evidence>
<reference evidence="2" key="1">
    <citation type="submission" date="2022-03" db="EMBL/GenBank/DDBJ databases">
        <title>Cryobacterium sp. nov. strain ZS14-85, isolated from Antarctic soil.</title>
        <authorList>
            <person name="Li J."/>
            <person name="Niu G."/>
        </authorList>
    </citation>
    <scope>NUCLEOTIDE SEQUENCE</scope>
    <source>
        <strain evidence="2">ZS14-85</strain>
    </source>
</reference>
<comment type="caution">
    <text evidence="2">The sequence shown here is derived from an EMBL/GenBank/DDBJ whole genome shotgun (WGS) entry which is preliminary data.</text>
</comment>
<keyword evidence="1" id="KW-1133">Transmembrane helix</keyword>
<feature type="transmembrane region" description="Helical" evidence="1">
    <location>
        <begin position="84"/>
        <end position="108"/>
    </location>
</feature>
<accession>A0AA41QTI7</accession>
<protein>
    <submittedName>
        <fullName evidence="2">DoxX family protein</fullName>
    </submittedName>
</protein>
<dbReference type="Proteomes" id="UP001165341">
    <property type="component" value="Unassembled WGS sequence"/>
</dbReference>
<proteinExistence type="predicted"/>
<dbReference type="RefSeq" id="WP_198415922.1">
    <property type="nucleotide sequence ID" value="NZ_JALGAR010000001.1"/>
</dbReference>
<keyword evidence="3" id="KW-1185">Reference proteome</keyword>
<evidence type="ECO:0000313" key="2">
    <source>
        <dbReference type="EMBL" id="MCI4656713.1"/>
    </source>
</evidence>
<sequence length="188" mass="20276">MTTFTVGSDQANALAKTATWETDIVRSKPARITLAVLRIVIGWYFLWAFIDKIFGFGFLTAAGKGMIDGGAPAQGFLTHTVGPFAGIFTAIAAPWVDYVFMFGLLAIGLALISGCGLKITAVAAVLLLGLMYLAEFPLGADAGVYTNPLVDDHWFQALAILVFWFTRAGDTFGLGRWWGSKVGDSWLR</sequence>